<evidence type="ECO:0000256" key="2">
    <source>
        <dbReference type="ARBA" id="ARBA00009854"/>
    </source>
</evidence>
<dbReference type="InterPro" id="IPR050144">
    <property type="entry name" value="AAE_transporter"/>
</dbReference>
<protein>
    <submittedName>
        <fullName evidence="11">TrkA C-terminal domain protein</fullName>
    </submittedName>
</protein>
<comment type="similarity">
    <text evidence="2">Belongs to the AAE transporter (TC 2.A.81) family.</text>
</comment>
<dbReference type="EMBL" id="AEQO01000152">
    <property type="protein sequence ID" value="EFV03995.1"/>
    <property type="molecule type" value="Genomic_DNA"/>
</dbReference>
<evidence type="ECO:0000256" key="7">
    <source>
        <dbReference type="ARBA" id="ARBA00023136"/>
    </source>
</evidence>
<evidence type="ECO:0000256" key="6">
    <source>
        <dbReference type="ARBA" id="ARBA00022989"/>
    </source>
</evidence>
<evidence type="ECO:0000313" key="12">
    <source>
        <dbReference type="Proteomes" id="UP000003874"/>
    </source>
</evidence>
<dbReference type="InterPro" id="IPR006037">
    <property type="entry name" value="RCK_C"/>
</dbReference>
<evidence type="ECO:0000256" key="5">
    <source>
        <dbReference type="ARBA" id="ARBA00022692"/>
    </source>
</evidence>
<feature type="transmembrane region" description="Helical" evidence="8">
    <location>
        <begin position="375"/>
        <end position="395"/>
    </location>
</feature>
<feature type="transmembrane region" description="Helical" evidence="8">
    <location>
        <begin position="12"/>
        <end position="31"/>
    </location>
</feature>
<dbReference type="GO" id="GO:0008324">
    <property type="term" value="F:monoatomic cation transmembrane transporter activity"/>
    <property type="evidence" value="ECO:0007669"/>
    <property type="project" value="InterPro"/>
</dbReference>
<feature type="domain" description="RCK C-terminal" evidence="10">
    <location>
        <begin position="281"/>
        <end position="365"/>
    </location>
</feature>
<feature type="transmembrane region" description="Helical" evidence="8">
    <location>
        <begin position="100"/>
        <end position="121"/>
    </location>
</feature>
<comment type="subcellular location">
    <subcellularLocation>
        <location evidence="1">Cell membrane</location>
        <topology evidence="1">Multi-pass membrane protein</topology>
    </subcellularLocation>
</comment>
<name>E6MQU6_9BACT</name>
<keyword evidence="4" id="KW-1003">Cell membrane</keyword>
<dbReference type="RefSeq" id="WP_007135115.1">
    <property type="nucleotide sequence ID" value="NZ_GL629647.1"/>
</dbReference>
<reference evidence="11 12" key="1">
    <citation type="submission" date="2010-12" db="EMBL/GenBank/DDBJ databases">
        <authorList>
            <person name="Muzny D."/>
            <person name="Qin X."/>
            <person name="Deng J."/>
            <person name="Jiang H."/>
            <person name="Liu Y."/>
            <person name="Qu J."/>
            <person name="Song X.-Z."/>
            <person name="Zhang L."/>
            <person name="Thornton R."/>
            <person name="Coyle M."/>
            <person name="Francisco L."/>
            <person name="Jackson L."/>
            <person name="Javaid M."/>
            <person name="Korchina V."/>
            <person name="Kovar C."/>
            <person name="Mata R."/>
            <person name="Mathew T."/>
            <person name="Ngo R."/>
            <person name="Nguyen L."/>
            <person name="Nguyen N."/>
            <person name="Okwuonu G."/>
            <person name="Ongeri F."/>
            <person name="Pham C."/>
            <person name="Simmons D."/>
            <person name="Wilczek-Boney K."/>
            <person name="Hale W."/>
            <person name="Jakkamsetti A."/>
            <person name="Pham P."/>
            <person name="Ruth R."/>
            <person name="San Lucas F."/>
            <person name="Warren J."/>
            <person name="Zhang J."/>
            <person name="Zhao Z."/>
            <person name="Zhou C."/>
            <person name="Zhu D."/>
            <person name="Lee S."/>
            <person name="Bess C."/>
            <person name="Blankenburg K."/>
            <person name="Forbes L."/>
            <person name="Fu Q."/>
            <person name="Gubbala S."/>
            <person name="Hirani K."/>
            <person name="Jayaseelan J.C."/>
            <person name="Lara F."/>
            <person name="Munidasa M."/>
            <person name="Palculict T."/>
            <person name="Patil S."/>
            <person name="Pu L.-L."/>
            <person name="Saada N."/>
            <person name="Tang L."/>
            <person name="Weissenberger G."/>
            <person name="Zhu Y."/>
            <person name="Hemphill L."/>
            <person name="Shang Y."/>
            <person name="Youmans B."/>
            <person name="Ayvaz T."/>
            <person name="Ross M."/>
            <person name="Santibanez J."/>
            <person name="Aqrawi P."/>
            <person name="Gross S."/>
            <person name="Joshi V."/>
            <person name="Fowler G."/>
            <person name="Nazareth L."/>
            <person name="Reid J."/>
            <person name="Worley K."/>
            <person name="Petrosino J."/>
            <person name="Highlander S."/>
            <person name="Gibbs R."/>
        </authorList>
    </citation>
    <scope>NUCLEOTIDE SEQUENCE [LARGE SCALE GENOMIC DNA]</scope>
    <source>
        <strain evidence="11 12">DSM 15606</strain>
    </source>
</reference>
<dbReference type="AlphaFoldDB" id="E6MQU6"/>
<feature type="transmembrane region" description="Helical" evidence="8">
    <location>
        <begin position="69"/>
        <end position="88"/>
    </location>
</feature>
<dbReference type="PROSITE" id="PS50125">
    <property type="entry name" value="GUANYLATE_CYCLASE_2"/>
    <property type="match status" value="1"/>
</dbReference>
<feature type="domain" description="RCK C-terminal" evidence="10">
    <location>
        <begin position="190"/>
        <end position="273"/>
    </location>
</feature>
<feature type="transmembrane region" description="Helical" evidence="8">
    <location>
        <begin position="158"/>
        <end position="180"/>
    </location>
</feature>
<dbReference type="Gene3D" id="3.30.70.1450">
    <property type="entry name" value="Regulator of K+ conductance, C-terminal domain"/>
    <property type="match status" value="2"/>
</dbReference>
<evidence type="ECO:0000256" key="1">
    <source>
        <dbReference type="ARBA" id="ARBA00004651"/>
    </source>
</evidence>
<dbReference type="NCBIfam" id="NF003007">
    <property type="entry name" value="PRK03818.1"/>
    <property type="match status" value="1"/>
</dbReference>
<dbReference type="Pfam" id="PF06826">
    <property type="entry name" value="Asp-Al_Ex"/>
    <property type="match status" value="2"/>
</dbReference>
<comment type="caution">
    <text evidence="11">The sequence shown here is derived from an EMBL/GenBank/DDBJ whole genome shotgun (WGS) entry which is preliminary data.</text>
</comment>
<dbReference type="InterPro" id="IPR006512">
    <property type="entry name" value="YidE_YbjL"/>
</dbReference>
<keyword evidence="12" id="KW-1185">Reference proteome</keyword>
<keyword evidence="5 8" id="KW-0812">Transmembrane</keyword>
<sequence length="554" mass="59500">MDWVNNLFSVHSSIQTVVILSIIIAFGLAIGKVKIMGISLGIAFVFFVGILAGHLGLSIDPTVLDYAETFGLAMFVYCLGLHVGPNFFGSLRHEGMSQNMWSLAVIVVGTLFSLLLIPLTGINLPDMLGLLCGATTNTPALGAATQALSHLGMSSGTVALATAVTYPLGVLGVIIAMMLLRKLFVKPADLEVKTAESNDHTYIAEFKVVNPATSGKSIASVSDMTHLKFIISRIWRGNEVIVPNAETTLMVDDDLLVITTKEDEGAMEILFGKKINKNWNEEAIDWNAIDTQVESRVLVLTRTELNGKRLGELHLRKSYGVNVSRVLRGDMKLLATSDLRLQYGDRVTVVGQHEAVNHVESYFGNSVKTLNEPNIGSILFGIFLGLAIGTIPISIPGMESSVRLGIAGGPIIMGIIVGALGPKMHFISYTTQSASLMLRKLGLSLYLACLGLDAGKDFFDTVMRPQGLLWIGIGALITIIPVLIVGLIALKTKKFDFGTICGILCGSMANPMALGYANDTIKGDTASISYASVYPLGMFLRVIIAQILVMFFAT</sequence>
<dbReference type="InterPro" id="IPR001054">
    <property type="entry name" value="A/G_cyclase"/>
</dbReference>
<accession>E6MQU6</accession>
<dbReference type="NCBIfam" id="TIGR01625">
    <property type="entry name" value="YidE_YbjL_dupl"/>
    <property type="match status" value="2"/>
</dbReference>
<feature type="transmembrane region" description="Helical" evidence="8">
    <location>
        <begin position="528"/>
        <end position="553"/>
    </location>
</feature>
<dbReference type="GO" id="GO:0005886">
    <property type="term" value="C:plasma membrane"/>
    <property type="evidence" value="ECO:0007669"/>
    <property type="project" value="UniProtKB-SubCell"/>
</dbReference>
<evidence type="ECO:0000259" key="9">
    <source>
        <dbReference type="PROSITE" id="PS50125"/>
    </source>
</evidence>
<dbReference type="PANTHER" id="PTHR30445">
    <property type="entry name" value="K(+)_H(+) ANTIPORTER SUBUNIT KHTT"/>
    <property type="match status" value="1"/>
</dbReference>
<feature type="domain" description="Guanylate cyclase" evidence="9">
    <location>
        <begin position="401"/>
        <end position="438"/>
    </location>
</feature>
<dbReference type="InterPro" id="IPR036721">
    <property type="entry name" value="RCK_C_sf"/>
</dbReference>
<keyword evidence="6 8" id="KW-1133">Transmembrane helix</keyword>
<dbReference type="STRING" id="888832.HMPREF9420_1864"/>
<dbReference type="GO" id="GO:0035556">
    <property type="term" value="P:intracellular signal transduction"/>
    <property type="evidence" value="ECO:0007669"/>
    <property type="project" value="InterPro"/>
</dbReference>
<dbReference type="GO" id="GO:0006813">
    <property type="term" value="P:potassium ion transport"/>
    <property type="evidence" value="ECO:0007669"/>
    <property type="project" value="InterPro"/>
</dbReference>
<evidence type="ECO:0000256" key="8">
    <source>
        <dbReference type="SAM" id="Phobius"/>
    </source>
</evidence>
<feature type="transmembrane region" description="Helical" evidence="8">
    <location>
        <begin position="467"/>
        <end position="490"/>
    </location>
</feature>
<dbReference type="GO" id="GO:0009190">
    <property type="term" value="P:cyclic nucleotide biosynthetic process"/>
    <property type="evidence" value="ECO:0007669"/>
    <property type="project" value="InterPro"/>
</dbReference>
<gene>
    <name evidence="11" type="ORF">HMPREF9420_1864</name>
</gene>
<evidence type="ECO:0000259" key="10">
    <source>
        <dbReference type="PROSITE" id="PS51202"/>
    </source>
</evidence>
<dbReference type="Pfam" id="PF02080">
    <property type="entry name" value="TrkA_C"/>
    <property type="match status" value="2"/>
</dbReference>
<dbReference type="PANTHER" id="PTHR30445:SF3">
    <property type="entry name" value="TRANSPORT PROTEIN YIDE-RELATED"/>
    <property type="match status" value="1"/>
</dbReference>
<feature type="transmembrane region" description="Helical" evidence="8">
    <location>
        <begin position="38"/>
        <end position="57"/>
    </location>
</feature>
<keyword evidence="3" id="KW-0813">Transport</keyword>
<keyword evidence="7 8" id="KW-0472">Membrane</keyword>
<evidence type="ECO:0000256" key="4">
    <source>
        <dbReference type="ARBA" id="ARBA00022475"/>
    </source>
</evidence>
<dbReference type="OrthoDB" id="9155749at2"/>
<evidence type="ECO:0000313" key="11">
    <source>
        <dbReference type="EMBL" id="EFV03995.1"/>
    </source>
</evidence>
<dbReference type="SUPFAM" id="SSF116726">
    <property type="entry name" value="TrkA C-terminal domain-like"/>
    <property type="match status" value="2"/>
</dbReference>
<dbReference type="PROSITE" id="PS51202">
    <property type="entry name" value="RCK_C"/>
    <property type="match status" value="2"/>
</dbReference>
<dbReference type="HOGENOM" id="CLU_035023_3_1_10"/>
<evidence type="ECO:0000256" key="3">
    <source>
        <dbReference type="ARBA" id="ARBA00022448"/>
    </source>
</evidence>
<dbReference type="Proteomes" id="UP000003874">
    <property type="component" value="Unassembled WGS sequence"/>
</dbReference>
<feature type="transmembrane region" description="Helical" evidence="8">
    <location>
        <begin position="497"/>
        <end position="516"/>
    </location>
</feature>
<dbReference type="eggNOG" id="COG2985">
    <property type="taxonomic scope" value="Bacteria"/>
</dbReference>
<proteinExistence type="inferred from homology"/>
<feature type="transmembrane region" description="Helical" evidence="8">
    <location>
        <begin position="401"/>
        <end position="422"/>
    </location>
</feature>
<organism evidence="11 12">
    <name type="scientific">Segatella salivae DSM 15606</name>
    <dbReference type="NCBI Taxonomy" id="888832"/>
    <lineage>
        <taxon>Bacteria</taxon>
        <taxon>Pseudomonadati</taxon>
        <taxon>Bacteroidota</taxon>
        <taxon>Bacteroidia</taxon>
        <taxon>Bacteroidales</taxon>
        <taxon>Prevotellaceae</taxon>
        <taxon>Segatella</taxon>
    </lineage>
</organism>